<evidence type="ECO:0000256" key="3">
    <source>
        <dbReference type="ARBA" id="ARBA00022448"/>
    </source>
</evidence>
<dbReference type="Pfam" id="PF00153">
    <property type="entry name" value="Mito_carr"/>
    <property type="match status" value="3"/>
</dbReference>
<accession>A0A553Q2C1</accession>
<dbReference type="SUPFAM" id="SSF103506">
    <property type="entry name" value="Mitochondrial carrier"/>
    <property type="match status" value="2"/>
</dbReference>
<protein>
    <recommendedName>
        <fullName evidence="18">Mitoferrin-2</fullName>
    </recommendedName>
</protein>
<reference evidence="16 17" key="1">
    <citation type="journal article" date="2019" name="Sci. Data">
        <title>Hybrid genome assembly and annotation of Danionella translucida.</title>
        <authorList>
            <person name="Kadobianskyi M."/>
            <person name="Schulze L."/>
            <person name="Schuelke M."/>
            <person name="Judkewitz B."/>
        </authorList>
    </citation>
    <scope>NUCLEOTIDE SEQUENCE [LARGE SCALE GENOMIC DNA]</scope>
    <source>
        <strain evidence="16 17">Bolton</strain>
    </source>
</reference>
<comment type="subcellular location">
    <subcellularLocation>
        <location evidence="1">Mitochondrion inner membrane</location>
        <topology evidence="1">Multi-pass membrane protein</topology>
    </subcellularLocation>
</comment>
<dbReference type="Gene3D" id="1.50.40.10">
    <property type="entry name" value="Mitochondrial carrier domain"/>
    <property type="match status" value="2"/>
</dbReference>
<evidence type="ECO:0000256" key="2">
    <source>
        <dbReference type="ARBA" id="ARBA00006375"/>
    </source>
</evidence>
<keyword evidence="11 14" id="KW-0472">Membrane</keyword>
<keyword evidence="5 14" id="KW-0812">Transmembrane</keyword>
<evidence type="ECO:0000256" key="10">
    <source>
        <dbReference type="ARBA" id="ARBA00023128"/>
    </source>
</evidence>
<evidence type="ECO:0000256" key="9">
    <source>
        <dbReference type="ARBA" id="ARBA00023065"/>
    </source>
</evidence>
<dbReference type="InterPro" id="IPR018108">
    <property type="entry name" value="MCP_transmembrane"/>
</dbReference>
<dbReference type="PROSITE" id="PS50920">
    <property type="entry name" value="SOLCAR"/>
    <property type="match status" value="3"/>
</dbReference>
<keyword evidence="10" id="KW-0496">Mitochondrion</keyword>
<dbReference type="EMBL" id="SRMA01026435">
    <property type="protein sequence ID" value="TRY84090.1"/>
    <property type="molecule type" value="Genomic_DNA"/>
</dbReference>
<evidence type="ECO:0000256" key="7">
    <source>
        <dbReference type="ARBA" id="ARBA00022989"/>
    </source>
</evidence>
<feature type="repeat" description="Solcar" evidence="14">
    <location>
        <begin position="96"/>
        <end position="184"/>
    </location>
</feature>
<gene>
    <name evidence="16" type="ORF">DNTS_008935</name>
</gene>
<comment type="catalytic activity">
    <reaction evidence="12">
        <text>Fe(2+)(in) = Fe(2+)(out)</text>
        <dbReference type="Rhea" id="RHEA:28486"/>
        <dbReference type="ChEBI" id="CHEBI:29033"/>
    </reaction>
</comment>
<evidence type="ECO:0000313" key="16">
    <source>
        <dbReference type="EMBL" id="TRY84090.1"/>
    </source>
</evidence>
<dbReference type="GO" id="GO:0015093">
    <property type="term" value="F:ferrous iron transmembrane transporter activity"/>
    <property type="evidence" value="ECO:0007669"/>
    <property type="project" value="TreeGrafter"/>
</dbReference>
<dbReference type="AlphaFoldDB" id="A0A553Q2C1"/>
<keyword evidence="17" id="KW-1185">Reference proteome</keyword>
<dbReference type="GO" id="GO:0005743">
    <property type="term" value="C:mitochondrial inner membrane"/>
    <property type="evidence" value="ECO:0007669"/>
    <property type="project" value="UniProtKB-SubCell"/>
</dbReference>
<dbReference type="Proteomes" id="UP000316079">
    <property type="component" value="Unassembled WGS sequence"/>
</dbReference>
<evidence type="ECO:0000256" key="14">
    <source>
        <dbReference type="PROSITE-ProRule" id="PRU00282"/>
    </source>
</evidence>
<dbReference type="GO" id="GO:0048250">
    <property type="term" value="P:iron import into the mitochondrion"/>
    <property type="evidence" value="ECO:0007669"/>
    <property type="project" value="TreeGrafter"/>
</dbReference>
<evidence type="ECO:0000256" key="1">
    <source>
        <dbReference type="ARBA" id="ARBA00004448"/>
    </source>
</evidence>
<dbReference type="InterPro" id="IPR023395">
    <property type="entry name" value="MCP_dom_sf"/>
</dbReference>
<evidence type="ECO:0000256" key="12">
    <source>
        <dbReference type="ARBA" id="ARBA00036243"/>
    </source>
</evidence>
<keyword evidence="9" id="KW-0406">Ion transport</keyword>
<dbReference type="OrthoDB" id="43906at2759"/>
<proteinExistence type="inferred from homology"/>
<dbReference type="PANTHER" id="PTHR45758">
    <property type="entry name" value="MITOFERRIN-1-RELATED"/>
    <property type="match status" value="1"/>
</dbReference>
<keyword evidence="3 15" id="KW-0813">Transport</keyword>
<comment type="similarity">
    <text evidence="2 15">Belongs to the mitochondrial carrier (TC 2.A.29) family.</text>
</comment>
<evidence type="ECO:0000256" key="8">
    <source>
        <dbReference type="ARBA" id="ARBA00023004"/>
    </source>
</evidence>
<evidence type="ECO:0000256" key="15">
    <source>
        <dbReference type="RuleBase" id="RU000488"/>
    </source>
</evidence>
<evidence type="ECO:0000256" key="13">
    <source>
        <dbReference type="ARBA" id="ARBA00037402"/>
    </source>
</evidence>
<keyword evidence="4" id="KW-0410">Iron transport</keyword>
<comment type="function">
    <text evidence="13">Mitochondrial iron transporter that mediates iron uptake. Probably required for heme synthesis of hemoproteins and Fe-S cluster assembly in non-erythroid cells.</text>
</comment>
<evidence type="ECO:0008006" key="18">
    <source>
        <dbReference type="Google" id="ProtNLM"/>
    </source>
</evidence>
<keyword evidence="8" id="KW-0408">Iron</keyword>
<dbReference type="STRING" id="623744.A0A553Q2C1"/>
<feature type="repeat" description="Solcar" evidence="14">
    <location>
        <begin position="207"/>
        <end position="319"/>
    </location>
</feature>
<evidence type="ECO:0000256" key="11">
    <source>
        <dbReference type="ARBA" id="ARBA00023136"/>
    </source>
</evidence>
<evidence type="ECO:0000313" key="17">
    <source>
        <dbReference type="Proteomes" id="UP000316079"/>
    </source>
</evidence>
<feature type="repeat" description="Solcar" evidence="14">
    <location>
        <begin position="326"/>
        <end position="421"/>
    </location>
</feature>
<name>A0A553Q2C1_9TELE</name>
<evidence type="ECO:0000256" key="5">
    <source>
        <dbReference type="ARBA" id="ARBA00022692"/>
    </source>
</evidence>
<dbReference type="PANTHER" id="PTHR45758:SF20">
    <property type="entry name" value="MITOFERRIN-2"/>
    <property type="match status" value="1"/>
</dbReference>
<dbReference type="FunFam" id="1.50.40.10:FF:000027">
    <property type="entry name" value="mitoferrin-2 isoform X1"/>
    <property type="match status" value="1"/>
</dbReference>
<evidence type="ECO:0000256" key="4">
    <source>
        <dbReference type="ARBA" id="ARBA00022496"/>
    </source>
</evidence>
<comment type="caution">
    <text evidence="16">The sequence shown here is derived from an EMBL/GenBank/DDBJ whole genome shotgun (WGS) entry which is preliminary data.</text>
</comment>
<organism evidence="16 17">
    <name type="scientific">Danionella cerebrum</name>
    <dbReference type="NCBI Taxonomy" id="2873325"/>
    <lineage>
        <taxon>Eukaryota</taxon>
        <taxon>Metazoa</taxon>
        <taxon>Chordata</taxon>
        <taxon>Craniata</taxon>
        <taxon>Vertebrata</taxon>
        <taxon>Euteleostomi</taxon>
        <taxon>Actinopterygii</taxon>
        <taxon>Neopterygii</taxon>
        <taxon>Teleostei</taxon>
        <taxon>Ostariophysi</taxon>
        <taxon>Cypriniformes</taxon>
        <taxon>Danionidae</taxon>
        <taxon>Danioninae</taxon>
        <taxon>Danionella</taxon>
    </lineage>
</organism>
<sequence length="523" mass="57695">MILKDRALQMEADGFLHRRRMTADSSGGDGAVAGASAAAELHWLGRRFWGISDSIIGKLTPRIAGEPDHHVGHYFGCCQELNELSEPDYEGLPRGASTSTYMLAGAVAGIMEHCLMFPIDCVKTRMQSLQPEPAARYRNVMDALWRIMRTEGIWRPIRGLNVTAVGAGPAHALYFACYERLKKGLGDIIHPGANSHLANGTSTPIRLSGLKAGAAGCVATLLHDAIMNPAEAKIPTWLKSQPKFRVCLWTLEVQDRLTVVVKQRMQMYNSPYQSVLDCMRCVWQREGALAFYRSYTTQLTMNVPFQALHFMTYEYLQEQLNPQRQYNATSHMVSGALAGAIAAAATTPLDVCKTLLNTQESLALNSANQSGRHISGLGHAFRTVYRLGGLRAYFKGVQARVIYQMPSTAISWSVYEFFKYGITKHQLEKPFVYASPPIRVASGPHKLAHNGADELPREIKAALSAPGESCMINQRAALMLLTVGTGRPAGLEEALLRYPFFNPSPCSDNCSKLFWLSEVLIPD</sequence>
<keyword evidence="6" id="KW-0999">Mitochondrion inner membrane</keyword>
<evidence type="ECO:0000256" key="6">
    <source>
        <dbReference type="ARBA" id="ARBA00022792"/>
    </source>
</evidence>
<keyword evidence="7" id="KW-1133">Transmembrane helix</keyword>